<dbReference type="InterPro" id="IPR007059">
    <property type="entry name" value="DmsC"/>
</dbReference>
<sequence length="293" mass="31448">MHPAPSIILFTALSGLGFGLMVWLGLMPGDKAPWVAATFCILALALAAIGLLSSLFHLGHPERAWKALSQWRSSWLSREGIAAIAALATFSVYALLWVTSGSPSSVLGILSALLAFATILCTAMIYTQMKTVPRWHTPATPALFLAYALTGGALLAGNTTAFLWLSAILTALQAFVWVHGDTAFARAGHTMNTATGLDPEARLRLLEAPHTSVNYLQKEMVFRIGRKHGRKLRVMALILLALVPLGLGLMFGIGHMLALPVLASHIAGLLIARWLFFAEAEHVVGLYYGQPTA</sequence>
<keyword evidence="1" id="KW-1133">Transmembrane helix</keyword>
<feature type="transmembrane region" description="Helical" evidence="1">
    <location>
        <begin position="80"/>
        <end position="99"/>
    </location>
</feature>
<dbReference type="RefSeq" id="WP_161863668.1">
    <property type="nucleotide sequence ID" value="NZ_CP046620.1"/>
</dbReference>
<dbReference type="AlphaFoldDB" id="A0A6P1T530"/>
<keyword evidence="1" id="KW-0472">Membrane</keyword>
<organism evidence="2 3">
    <name type="scientific">Algicella marina</name>
    <dbReference type="NCBI Taxonomy" id="2683284"/>
    <lineage>
        <taxon>Bacteria</taxon>
        <taxon>Pseudomonadati</taxon>
        <taxon>Pseudomonadota</taxon>
        <taxon>Alphaproteobacteria</taxon>
        <taxon>Rhodobacterales</taxon>
        <taxon>Paracoccaceae</taxon>
        <taxon>Algicella</taxon>
    </lineage>
</organism>
<dbReference type="KEGG" id="amaq:GO499_19035"/>
<dbReference type="Proteomes" id="UP000464495">
    <property type="component" value="Chromosome"/>
</dbReference>
<reference evidence="2 3" key="1">
    <citation type="submission" date="2019-12" db="EMBL/GenBank/DDBJ databases">
        <title>Complete genome sequence of Algicella marina strain 9Alg 56(T) isolated from the red alga Tichocarpus crinitus.</title>
        <authorList>
            <person name="Kim S.-G."/>
            <person name="Nedashkovskaya O.I."/>
        </authorList>
    </citation>
    <scope>NUCLEOTIDE SEQUENCE [LARGE SCALE GENOMIC DNA]</scope>
    <source>
        <strain evidence="2 3">9Alg 56</strain>
    </source>
</reference>
<accession>A0A6P1T530</accession>
<dbReference type="Pfam" id="PF04976">
    <property type="entry name" value="DmsC"/>
    <property type="match status" value="1"/>
</dbReference>
<dbReference type="PANTHER" id="PTHR38095">
    <property type="entry name" value="ANAEROBIC DIMETHYL SULFOXIDE REDUCTASE CHAIN YNFH"/>
    <property type="match status" value="1"/>
</dbReference>
<dbReference type="GO" id="GO:0009389">
    <property type="term" value="F:dimethyl sulfoxide reductase activity"/>
    <property type="evidence" value="ECO:0007669"/>
    <property type="project" value="TreeGrafter"/>
</dbReference>
<feature type="transmembrane region" description="Helical" evidence="1">
    <location>
        <begin position="138"/>
        <end position="155"/>
    </location>
</feature>
<feature type="transmembrane region" description="Helical" evidence="1">
    <location>
        <begin position="32"/>
        <end position="59"/>
    </location>
</feature>
<feature type="transmembrane region" description="Helical" evidence="1">
    <location>
        <begin position="105"/>
        <end position="126"/>
    </location>
</feature>
<evidence type="ECO:0000313" key="3">
    <source>
        <dbReference type="Proteomes" id="UP000464495"/>
    </source>
</evidence>
<feature type="transmembrane region" description="Helical" evidence="1">
    <location>
        <begin position="7"/>
        <end position="26"/>
    </location>
</feature>
<feature type="transmembrane region" description="Helical" evidence="1">
    <location>
        <begin position="257"/>
        <end position="276"/>
    </location>
</feature>
<protein>
    <submittedName>
        <fullName evidence="2">Dibenzothiophene desulfurase</fullName>
    </submittedName>
</protein>
<evidence type="ECO:0000313" key="2">
    <source>
        <dbReference type="EMBL" id="QHQ37127.1"/>
    </source>
</evidence>
<proteinExistence type="predicted"/>
<dbReference type="GO" id="GO:0009390">
    <property type="term" value="C:dimethyl sulfoxide reductase complex"/>
    <property type="evidence" value="ECO:0007669"/>
    <property type="project" value="TreeGrafter"/>
</dbReference>
<dbReference type="PANTHER" id="PTHR38095:SF1">
    <property type="entry name" value="ANAEROBIC DIMETHYL SULFOXIDE REDUCTASE CHAIN YNFH"/>
    <property type="match status" value="1"/>
</dbReference>
<dbReference type="GO" id="GO:0005886">
    <property type="term" value="C:plasma membrane"/>
    <property type="evidence" value="ECO:0007669"/>
    <property type="project" value="TreeGrafter"/>
</dbReference>
<dbReference type="Gene3D" id="1.20.1630.10">
    <property type="entry name" value="Formate dehydrogenase/DMSO reductase domain"/>
    <property type="match status" value="1"/>
</dbReference>
<name>A0A6P1T530_9RHOB</name>
<keyword evidence="3" id="KW-1185">Reference proteome</keyword>
<dbReference type="EMBL" id="CP046620">
    <property type="protein sequence ID" value="QHQ37127.1"/>
    <property type="molecule type" value="Genomic_DNA"/>
</dbReference>
<dbReference type="GO" id="GO:0019645">
    <property type="term" value="P:anaerobic electron transport chain"/>
    <property type="evidence" value="ECO:0007669"/>
    <property type="project" value="InterPro"/>
</dbReference>
<evidence type="ECO:0000256" key="1">
    <source>
        <dbReference type="SAM" id="Phobius"/>
    </source>
</evidence>
<feature type="transmembrane region" description="Helical" evidence="1">
    <location>
        <begin position="232"/>
        <end position="251"/>
    </location>
</feature>
<gene>
    <name evidence="2" type="ORF">GO499_19035</name>
</gene>
<keyword evidence="1" id="KW-0812">Transmembrane</keyword>